<dbReference type="RefSeq" id="XP_062724013.1">
    <property type="nucleotide sequence ID" value="XM_062861375.1"/>
</dbReference>
<sequence length="83" mass="9255">MVNARCCTVMYAWLVNVMSTPATSNRGALATETFQHLPDTATEMCRSTSPWVRPSSITSICFPGNQFTMFCPGTRVLYLHFTV</sequence>
<name>A0AAJ0GXY8_9PEZI</name>
<proteinExistence type="predicted"/>
<organism evidence="1 2">
    <name type="scientific">Chaetomium strumarium</name>
    <dbReference type="NCBI Taxonomy" id="1170767"/>
    <lineage>
        <taxon>Eukaryota</taxon>
        <taxon>Fungi</taxon>
        <taxon>Dikarya</taxon>
        <taxon>Ascomycota</taxon>
        <taxon>Pezizomycotina</taxon>
        <taxon>Sordariomycetes</taxon>
        <taxon>Sordariomycetidae</taxon>
        <taxon>Sordariales</taxon>
        <taxon>Chaetomiaceae</taxon>
        <taxon>Chaetomium</taxon>
    </lineage>
</organism>
<evidence type="ECO:0000313" key="1">
    <source>
        <dbReference type="EMBL" id="KAK3308233.1"/>
    </source>
</evidence>
<evidence type="ECO:0000313" key="2">
    <source>
        <dbReference type="Proteomes" id="UP001273166"/>
    </source>
</evidence>
<reference evidence="1" key="1">
    <citation type="journal article" date="2023" name="Mol. Phylogenet. Evol.">
        <title>Genome-scale phylogeny and comparative genomics of the fungal order Sordariales.</title>
        <authorList>
            <person name="Hensen N."/>
            <person name="Bonometti L."/>
            <person name="Westerberg I."/>
            <person name="Brannstrom I.O."/>
            <person name="Guillou S."/>
            <person name="Cros-Aarteil S."/>
            <person name="Calhoun S."/>
            <person name="Haridas S."/>
            <person name="Kuo A."/>
            <person name="Mondo S."/>
            <person name="Pangilinan J."/>
            <person name="Riley R."/>
            <person name="LaButti K."/>
            <person name="Andreopoulos B."/>
            <person name="Lipzen A."/>
            <person name="Chen C."/>
            <person name="Yan M."/>
            <person name="Daum C."/>
            <person name="Ng V."/>
            <person name="Clum A."/>
            <person name="Steindorff A."/>
            <person name="Ohm R.A."/>
            <person name="Martin F."/>
            <person name="Silar P."/>
            <person name="Natvig D.O."/>
            <person name="Lalanne C."/>
            <person name="Gautier V."/>
            <person name="Ament-Velasquez S.L."/>
            <person name="Kruys A."/>
            <person name="Hutchinson M.I."/>
            <person name="Powell A.J."/>
            <person name="Barry K."/>
            <person name="Miller A.N."/>
            <person name="Grigoriev I.V."/>
            <person name="Debuchy R."/>
            <person name="Gladieux P."/>
            <person name="Hiltunen Thoren M."/>
            <person name="Johannesson H."/>
        </authorList>
    </citation>
    <scope>NUCLEOTIDE SEQUENCE</scope>
    <source>
        <strain evidence="1">CBS 333.67</strain>
    </source>
</reference>
<dbReference type="GeneID" id="87880204"/>
<keyword evidence="2" id="KW-1185">Reference proteome</keyword>
<dbReference type="AlphaFoldDB" id="A0AAJ0GXY8"/>
<protein>
    <submittedName>
        <fullName evidence="1">Uncharacterized protein</fullName>
    </submittedName>
</protein>
<reference evidence="1" key="2">
    <citation type="submission" date="2023-06" db="EMBL/GenBank/DDBJ databases">
        <authorList>
            <consortium name="Lawrence Berkeley National Laboratory"/>
            <person name="Mondo S.J."/>
            <person name="Hensen N."/>
            <person name="Bonometti L."/>
            <person name="Westerberg I."/>
            <person name="Brannstrom I.O."/>
            <person name="Guillou S."/>
            <person name="Cros-Aarteil S."/>
            <person name="Calhoun S."/>
            <person name="Haridas S."/>
            <person name="Kuo A."/>
            <person name="Pangilinan J."/>
            <person name="Riley R."/>
            <person name="Labutti K."/>
            <person name="Andreopoulos B."/>
            <person name="Lipzen A."/>
            <person name="Chen C."/>
            <person name="Yanf M."/>
            <person name="Daum C."/>
            <person name="Ng V."/>
            <person name="Clum A."/>
            <person name="Steindorff A."/>
            <person name="Ohm R."/>
            <person name="Martin F."/>
            <person name="Silar P."/>
            <person name="Natvig D."/>
            <person name="Lalanne C."/>
            <person name="Gautier V."/>
            <person name="Ament-Velasquez S.L."/>
            <person name="Kruys A."/>
            <person name="Hutchinson M.I."/>
            <person name="Powell A.J."/>
            <person name="Barry K."/>
            <person name="Miller A.N."/>
            <person name="Grigoriev I.V."/>
            <person name="Debuchy R."/>
            <person name="Gladieux P."/>
            <person name="Thoren M.H."/>
            <person name="Johannesson H."/>
        </authorList>
    </citation>
    <scope>NUCLEOTIDE SEQUENCE</scope>
    <source>
        <strain evidence="1">CBS 333.67</strain>
    </source>
</reference>
<comment type="caution">
    <text evidence="1">The sequence shown here is derived from an EMBL/GenBank/DDBJ whole genome shotgun (WGS) entry which is preliminary data.</text>
</comment>
<gene>
    <name evidence="1" type="ORF">B0T15DRAFT_102361</name>
</gene>
<accession>A0AAJ0GXY8</accession>
<dbReference type="EMBL" id="JAUDZG010000002">
    <property type="protein sequence ID" value="KAK3308233.1"/>
    <property type="molecule type" value="Genomic_DNA"/>
</dbReference>
<dbReference type="Proteomes" id="UP001273166">
    <property type="component" value="Unassembled WGS sequence"/>
</dbReference>